<dbReference type="Proteomes" id="UP000194977">
    <property type="component" value="Unassembled WGS sequence"/>
</dbReference>
<evidence type="ECO:0000313" key="5">
    <source>
        <dbReference type="EMBL" id="OTQ01503.1"/>
    </source>
</evidence>
<sequence length="388" mass="43693">MKKLLIAVLIPLAINSYSFNSYALSPSPIKVKQALDVAPENGFGGFNSATNSGTTGGSKAQKEMIFMVNNKKDLIDAITINKDQPRIIQVSGVIDISENKPYKNFEDQKSRSLIKIPSNTTLIGVGGDAGFINGSIILSNVENIIVRNLKIEAPIDVAPKFEEGDGWNAEWDGINIISSTYVWIDHVTFTDGKFTDDMYQEKDGWKYVQHDGLLDIKRGSDLITISYCLFENHDKTMLIGHSDKNVQQDENKLNITLHHNVFSDITQRAPRVRFGKIHMYNNLFKGSVNKSKTTYLYQYSIGLGYRGSVISENNQFMIDGLKDHCKVAKQFKGNNLLDKKSLFNESRLKLSSCDFDDNLNWSVPYQYNLDDIKQFSNNYNQLVGNGKL</sequence>
<dbReference type="GO" id="GO:0005576">
    <property type="term" value="C:extracellular region"/>
    <property type="evidence" value="ECO:0007669"/>
    <property type="project" value="UniProtKB-SubCell"/>
</dbReference>
<dbReference type="InterPro" id="IPR045032">
    <property type="entry name" value="PEL"/>
</dbReference>
<dbReference type="SUPFAM" id="SSF51126">
    <property type="entry name" value="Pectin lyase-like"/>
    <property type="match status" value="1"/>
</dbReference>
<dbReference type="EMBL" id="NART01000041">
    <property type="protein sequence ID" value="OTQ09445.1"/>
    <property type="molecule type" value="Genomic_DNA"/>
</dbReference>
<keyword evidence="7" id="KW-1185">Reference proteome</keyword>
<dbReference type="AlphaFoldDB" id="A0A242NLE4"/>
<dbReference type="GO" id="GO:0030570">
    <property type="term" value="F:pectate lyase activity"/>
    <property type="evidence" value="ECO:0007669"/>
    <property type="project" value="InterPro"/>
</dbReference>
<evidence type="ECO:0000259" key="4">
    <source>
        <dbReference type="SMART" id="SM00656"/>
    </source>
</evidence>
<evidence type="ECO:0000313" key="8">
    <source>
        <dbReference type="Proteomes" id="UP000194977"/>
    </source>
</evidence>
<dbReference type="PANTHER" id="PTHR31683">
    <property type="entry name" value="PECTATE LYASE 18-RELATED"/>
    <property type="match status" value="1"/>
</dbReference>
<keyword evidence="2" id="KW-0624">Polysaccharide degradation</keyword>
<proteinExistence type="inferred from homology"/>
<evidence type="ECO:0000256" key="3">
    <source>
        <dbReference type="SAM" id="SignalP"/>
    </source>
</evidence>
<comment type="subcellular location">
    <subcellularLocation>
        <location evidence="2">Secreted</location>
    </subcellularLocation>
</comment>
<dbReference type="Proteomes" id="UP000194800">
    <property type="component" value="Unassembled WGS sequence"/>
</dbReference>
<dbReference type="InterPro" id="IPR012334">
    <property type="entry name" value="Pectin_lyas_fold"/>
</dbReference>
<dbReference type="SMART" id="SM00656">
    <property type="entry name" value="Amb_all"/>
    <property type="match status" value="1"/>
</dbReference>
<comment type="caution">
    <text evidence="5">The sequence shown here is derived from an EMBL/GenBank/DDBJ whole genome shotgun (WGS) entry which is preliminary data.</text>
</comment>
<dbReference type="PANTHER" id="PTHR31683:SF18">
    <property type="entry name" value="PECTATE LYASE 21-RELATED"/>
    <property type="match status" value="1"/>
</dbReference>
<dbReference type="Pfam" id="PF00544">
    <property type="entry name" value="Pectate_lyase_4"/>
    <property type="match status" value="1"/>
</dbReference>
<keyword evidence="3" id="KW-0732">Signal</keyword>
<reference evidence="7 8" key="1">
    <citation type="submission" date="2017-03" db="EMBL/GenBank/DDBJ databases">
        <title>Comparative genomics of honeybee gut symbionts reveal geographically distinct and subgroup specific antibiotic resistance.</title>
        <authorList>
            <person name="Ludvigsen J."/>
            <person name="Porcellato D."/>
            <person name="Labee-Lund T.M."/>
            <person name="Amdam G.V."/>
            <person name="Rudi K."/>
        </authorList>
    </citation>
    <scope>NUCLEOTIDE SEQUENCE [LARGE SCALE GENOMIC DNA]</scope>
    <source>
        <strain evidence="5 8">A-7-12</strain>
        <strain evidence="6 7">A-9-12</strain>
    </source>
</reference>
<dbReference type="EMBL" id="NARP01000002">
    <property type="protein sequence ID" value="OTQ01503.1"/>
    <property type="molecule type" value="Genomic_DNA"/>
</dbReference>
<dbReference type="RefSeq" id="WP_086271716.1">
    <property type="nucleotide sequence ID" value="NZ_MZNE01000008.1"/>
</dbReference>
<evidence type="ECO:0000313" key="7">
    <source>
        <dbReference type="Proteomes" id="UP000194800"/>
    </source>
</evidence>
<comment type="similarity">
    <text evidence="2">Belongs to the polysaccharide lyase 1 family.</text>
</comment>
<dbReference type="GO" id="GO:0000272">
    <property type="term" value="P:polysaccharide catabolic process"/>
    <property type="evidence" value="ECO:0007669"/>
    <property type="project" value="UniProtKB-KW"/>
</dbReference>
<evidence type="ECO:0000256" key="2">
    <source>
        <dbReference type="RuleBase" id="RU361173"/>
    </source>
</evidence>
<dbReference type="InterPro" id="IPR011050">
    <property type="entry name" value="Pectin_lyase_fold/virulence"/>
</dbReference>
<protein>
    <recommendedName>
        <fullName evidence="4">Pectate lyase domain-containing protein</fullName>
    </recommendedName>
</protein>
<gene>
    <name evidence="6" type="ORF">B6C91_09045</name>
    <name evidence="5" type="ORF">B6D08_01185</name>
</gene>
<accession>A0A242NLE4</accession>
<dbReference type="Gene3D" id="2.160.20.10">
    <property type="entry name" value="Single-stranded right-handed beta-helix, Pectin lyase-like"/>
    <property type="match status" value="1"/>
</dbReference>
<name>A0A242NLE4_9GAMM</name>
<evidence type="ECO:0000256" key="1">
    <source>
        <dbReference type="ARBA" id="ARBA00023239"/>
    </source>
</evidence>
<feature type="domain" description="Pectate lyase" evidence="4">
    <location>
        <begin position="63"/>
        <end position="322"/>
    </location>
</feature>
<feature type="chain" id="PRO_5011316254" description="Pectate lyase domain-containing protein" evidence="3">
    <location>
        <begin position="24"/>
        <end position="388"/>
    </location>
</feature>
<keyword evidence="1 2" id="KW-0456">Lyase</keyword>
<feature type="signal peptide" evidence="3">
    <location>
        <begin position="1"/>
        <end position="23"/>
    </location>
</feature>
<dbReference type="OrthoDB" id="5592990at2"/>
<organism evidence="5 8">
    <name type="scientific">Gilliamella apicola</name>
    <dbReference type="NCBI Taxonomy" id="1196095"/>
    <lineage>
        <taxon>Bacteria</taxon>
        <taxon>Pseudomonadati</taxon>
        <taxon>Pseudomonadota</taxon>
        <taxon>Gammaproteobacteria</taxon>
        <taxon>Orbales</taxon>
        <taxon>Orbaceae</taxon>
        <taxon>Gilliamella</taxon>
    </lineage>
</organism>
<keyword evidence="2" id="KW-0119">Carbohydrate metabolism</keyword>
<dbReference type="InterPro" id="IPR002022">
    <property type="entry name" value="Pec_lyase"/>
</dbReference>
<keyword evidence="2" id="KW-0964">Secreted</keyword>
<evidence type="ECO:0000313" key="6">
    <source>
        <dbReference type="EMBL" id="OTQ09445.1"/>
    </source>
</evidence>